<dbReference type="STRING" id="1231657.A0A1Y2A6N3"/>
<evidence type="ECO:0000313" key="3">
    <source>
        <dbReference type="EMBL" id="ORY18206.1"/>
    </source>
</evidence>
<feature type="region of interest" description="Disordered" evidence="1">
    <location>
        <begin position="128"/>
        <end position="151"/>
    </location>
</feature>
<dbReference type="PANTHER" id="PTHR35391:SF5">
    <property type="entry name" value="DUF6590 DOMAIN-CONTAINING PROTEIN"/>
    <property type="match status" value="1"/>
</dbReference>
<dbReference type="InterPro" id="IPR046497">
    <property type="entry name" value="DUF6590"/>
</dbReference>
<feature type="domain" description="DUF6590" evidence="2">
    <location>
        <begin position="212"/>
        <end position="360"/>
    </location>
</feature>
<proteinExistence type="predicted"/>
<protein>
    <recommendedName>
        <fullName evidence="2">DUF6590 domain-containing protein</fullName>
    </recommendedName>
</protein>
<feature type="compositionally biased region" description="Polar residues" evidence="1">
    <location>
        <begin position="65"/>
        <end position="79"/>
    </location>
</feature>
<feature type="region of interest" description="Disordered" evidence="1">
    <location>
        <begin position="36"/>
        <end position="79"/>
    </location>
</feature>
<dbReference type="Proteomes" id="UP000193144">
    <property type="component" value="Unassembled WGS sequence"/>
</dbReference>
<evidence type="ECO:0000313" key="4">
    <source>
        <dbReference type="Proteomes" id="UP000193144"/>
    </source>
</evidence>
<dbReference type="PANTHER" id="PTHR35391">
    <property type="entry name" value="C2H2-TYPE DOMAIN-CONTAINING PROTEIN-RELATED"/>
    <property type="match status" value="1"/>
</dbReference>
<accession>A0A1Y2A6N3</accession>
<comment type="caution">
    <text evidence="3">The sequence shown here is derived from an EMBL/GenBank/DDBJ whole genome shotgun (WGS) entry which is preliminary data.</text>
</comment>
<gene>
    <name evidence="3" type="ORF">BCR34DRAFT_504925</name>
</gene>
<name>A0A1Y2A6N3_9PLEO</name>
<reference evidence="3 4" key="1">
    <citation type="submission" date="2016-07" db="EMBL/GenBank/DDBJ databases">
        <title>Pervasive Adenine N6-methylation of Active Genes in Fungi.</title>
        <authorList>
            <consortium name="DOE Joint Genome Institute"/>
            <person name="Mondo S.J."/>
            <person name="Dannebaum R.O."/>
            <person name="Kuo R.C."/>
            <person name="Labutti K."/>
            <person name="Haridas S."/>
            <person name="Kuo A."/>
            <person name="Salamov A."/>
            <person name="Ahrendt S.R."/>
            <person name="Lipzen A."/>
            <person name="Sullivan W."/>
            <person name="Andreopoulos W.B."/>
            <person name="Clum A."/>
            <person name="Lindquist E."/>
            <person name="Daum C."/>
            <person name="Ramamoorthy G.K."/>
            <person name="Gryganskyi A."/>
            <person name="Culley D."/>
            <person name="Magnuson J.K."/>
            <person name="James T.Y."/>
            <person name="O'Malley M.A."/>
            <person name="Stajich J.E."/>
            <person name="Spatafora J.W."/>
            <person name="Visel A."/>
            <person name="Grigoriev I.V."/>
        </authorList>
    </citation>
    <scope>NUCLEOTIDE SEQUENCE [LARGE SCALE GENOMIC DNA]</scope>
    <source>
        <strain evidence="3 4">CBS 115471</strain>
    </source>
</reference>
<evidence type="ECO:0000256" key="1">
    <source>
        <dbReference type="SAM" id="MobiDB-lite"/>
    </source>
</evidence>
<evidence type="ECO:0000259" key="2">
    <source>
        <dbReference type="Pfam" id="PF20233"/>
    </source>
</evidence>
<dbReference type="Pfam" id="PF20233">
    <property type="entry name" value="DUF6590"/>
    <property type="match status" value="1"/>
</dbReference>
<sequence length="369" mass="41325">MASNNSQSWTWSSAHQDYYYSTTDEYGRIAYHFSKSPQSLQTAGQPATAQTVSAASRERSDSKVNQETYPDSAYATSSPYAIPSSYNPANPYGNSGTYQNSQSLYPNIQNHQQSHHVAYHNNTAAYQNIPTPYQSHSSTYNNDSTTQPQYLSPLQDNASYQAGYDPDQEMPQPLPANVRNTIPDLIPGTPQMGWKEKLAPEYQIRKGGEAYTFFKQGRVFAMLHAEAMGETQKPRLGDDCISVIKHGEYAYTNIRRFVIVQVMKGFVYACPISSYSGRGTTKPGCDPAEHAIVYCNGNGPVWLAGEAENAMRKDPIKVTTVNHETLSPASRIRFGKVYPIEMNVKVKEIGEVDAADRTKLDTYYREYFR</sequence>
<dbReference type="EMBL" id="MCFA01000008">
    <property type="protein sequence ID" value="ORY18206.1"/>
    <property type="molecule type" value="Genomic_DNA"/>
</dbReference>
<organism evidence="3 4">
    <name type="scientific">Clohesyomyces aquaticus</name>
    <dbReference type="NCBI Taxonomy" id="1231657"/>
    <lineage>
        <taxon>Eukaryota</taxon>
        <taxon>Fungi</taxon>
        <taxon>Dikarya</taxon>
        <taxon>Ascomycota</taxon>
        <taxon>Pezizomycotina</taxon>
        <taxon>Dothideomycetes</taxon>
        <taxon>Pleosporomycetidae</taxon>
        <taxon>Pleosporales</taxon>
        <taxon>Lindgomycetaceae</taxon>
        <taxon>Clohesyomyces</taxon>
    </lineage>
</organism>
<dbReference type="AlphaFoldDB" id="A0A1Y2A6N3"/>
<feature type="compositionally biased region" description="Polar residues" evidence="1">
    <location>
        <begin position="36"/>
        <end position="54"/>
    </location>
</feature>
<keyword evidence="4" id="KW-1185">Reference proteome</keyword>
<dbReference type="OrthoDB" id="3559580at2759"/>